<reference evidence="2 3" key="1">
    <citation type="journal article" date="2013" name="Genome Announc.">
        <title>Complete Genome Sequence of the Thermophilic and Facultatively Chemolithoautotrophic Sulfate Reducer Archaeoglobus sulfaticallidus Strain PM70-1T.</title>
        <authorList>
            <person name="Stokke R."/>
            <person name="Hocking W.P."/>
            <person name="Steinsbu B.O."/>
            <person name="Steen I.H."/>
        </authorList>
    </citation>
    <scope>NUCLEOTIDE SEQUENCE [LARGE SCALE GENOMIC DNA]</scope>
    <source>
        <strain evidence="2">PM70-1</strain>
    </source>
</reference>
<dbReference type="STRING" id="387631.Asulf_01462"/>
<dbReference type="InterPro" id="IPR008965">
    <property type="entry name" value="CBM2/CBM3_carb-bd_dom_sf"/>
</dbReference>
<dbReference type="HOGENOM" id="CLU_1444613_0_0_2"/>
<dbReference type="RefSeq" id="WP_015591043.1">
    <property type="nucleotide sequence ID" value="NC_021169.1"/>
</dbReference>
<evidence type="ECO:0008006" key="4">
    <source>
        <dbReference type="Google" id="ProtNLM"/>
    </source>
</evidence>
<dbReference type="Gene3D" id="2.60.40.680">
    <property type="match status" value="1"/>
</dbReference>
<keyword evidence="1" id="KW-1133">Transmembrane helix</keyword>
<sequence>MMIPILVAMVLITSQGQINVGEEFNASITVTDANDLAAFQIDLSYSNLEIVKVSRGNAIKNWSIFDFDTISSNKIRVIAAKFGEESIGEGEILNLVLRAKENTGVLSLDGILSDSNGNKIDAMFGNLSVDILTTQPESTYTQPIITPVMEEKGSQPNEVVEHWIVGYWYVIVLILIGVGIGVWKWRT</sequence>
<accession>N0BMF2</accession>
<keyword evidence="3" id="KW-1185">Reference proteome</keyword>
<dbReference type="Proteomes" id="UP000013307">
    <property type="component" value="Chromosome"/>
</dbReference>
<dbReference type="AlphaFoldDB" id="N0BMF2"/>
<gene>
    <name evidence="2" type="ORF">Asulf_01462</name>
</gene>
<evidence type="ECO:0000313" key="3">
    <source>
        <dbReference type="Proteomes" id="UP000013307"/>
    </source>
</evidence>
<dbReference type="CDD" id="cd08547">
    <property type="entry name" value="Type_II_cohesin"/>
    <property type="match status" value="1"/>
</dbReference>
<proteinExistence type="predicted"/>
<keyword evidence="1" id="KW-0472">Membrane</keyword>
<feature type="transmembrane region" description="Helical" evidence="1">
    <location>
        <begin position="163"/>
        <end position="183"/>
    </location>
</feature>
<dbReference type="SUPFAM" id="SSF49384">
    <property type="entry name" value="Carbohydrate-binding domain"/>
    <property type="match status" value="1"/>
</dbReference>
<evidence type="ECO:0000256" key="1">
    <source>
        <dbReference type="SAM" id="Phobius"/>
    </source>
</evidence>
<evidence type="ECO:0000313" key="2">
    <source>
        <dbReference type="EMBL" id="AGK61445.1"/>
    </source>
</evidence>
<dbReference type="GO" id="GO:0030246">
    <property type="term" value="F:carbohydrate binding"/>
    <property type="evidence" value="ECO:0007669"/>
    <property type="project" value="InterPro"/>
</dbReference>
<dbReference type="EMBL" id="CP005290">
    <property type="protein sequence ID" value="AGK61445.1"/>
    <property type="molecule type" value="Genomic_DNA"/>
</dbReference>
<keyword evidence="1" id="KW-0812">Transmembrane</keyword>
<protein>
    <recommendedName>
        <fullName evidence="4">Cohesin domain-containing protein</fullName>
    </recommendedName>
</protein>
<name>N0BMF2_9EURY</name>
<dbReference type="KEGG" id="ast:Asulf_01462"/>
<organism evidence="2 3">
    <name type="scientific">Archaeoglobus sulfaticallidus PM70-1</name>
    <dbReference type="NCBI Taxonomy" id="387631"/>
    <lineage>
        <taxon>Archaea</taxon>
        <taxon>Methanobacteriati</taxon>
        <taxon>Methanobacteriota</taxon>
        <taxon>Archaeoglobi</taxon>
        <taxon>Archaeoglobales</taxon>
        <taxon>Archaeoglobaceae</taxon>
        <taxon>Archaeoglobus</taxon>
    </lineage>
</organism>
<dbReference type="GeneID" id="15393097"/>